<dbReference type="Proteomes" id="UP000184048">
    <property type="component" value="Unassembled WGS sequence"/>
</dbReference>
<feature type="region of interest" description="Disordered" evidence="1">
    <location>
        <begin position="38"/>
        <end position="75"/>
    </location>
</feature>
<dbReference type="EMBL" id="FQUU01000005">
    <property type="protein sequence ID" value="SHE98030.1"/>
    <property type="molecule type" value="Genomic_DNA"/>
</dbReference>
<name>A0A1M4XX67_9BACT</name>
<evidence type="ECO:0000313" key="3">
    <source>
        <dbReference type="Proteomes" id="UP000184048"/>
    </source>
</evidence>
<dbReference type="RefSeq" id="WP_072834735.1">
    <property type="nucleotide sequence ID" value="NZ_FQUU01000005.1"/>
</dbReference>
<keyword evidence="3" id="KW-1185">Reference proteome</keyword>
<accession>A0A1M4XX67</accession>
<dbReference type="PROSITE" id="PS51257">
    <property type="entry name" value="PROKAR_LIPOPROTEIN"/>
    <property type="match status" value="1"/>
</dbReference>
<dbReference type="AlphaFoldDB" id="A0A1M4XX67"/>
<feature type="compositionally biased region" description="Basic and acidic residues" evidence="1">
    <location>
        <begin position="55"/>
        <end position="75"/>
    </location>
</feature>
<organism evidence="2 3">
    <name type="scientific">Flavisolibacter ginsengisoli DSM 18119</name>
    <dbReference type="NCBI Taxonomy" id="1121884"/>
    <lineage>
        <taxon>Bacteria</taxon>
        <taxon>Pseudomonadati</taxon>
        <taxon>Bacteroidota</taxon>
        <taxon>Chitinophagia</taxon>
        <taxon>Chitinophagales</taxon>
        <taxon>Chitinophagaceae</taxon>
        <taxon>Flavisolibacter</taxon>
    </lineage>
</organism>
<protein>
    <submittedName>
        <fullName evidence="2">Uncharacterized protein</fullName>
    </submittedName>
</protein>
<dbReference type="OrthoDB" id="9807186at2"/>
<gene>
    <name evidence="2" type="ORF">SAMN02745131_01516</name>
</gene>
<sequence length="75" mass="7951">MKKVLIAMAGFIMLQSCSNNGGESGAVNDGIKPIDSNGGLADTPYVTAHPATDSAKLENRVDLSKRDTFDKNPKK</sequence>
<evidence type="ECO:0000313" key="2">
    <source>
        <dbReference type="EMBL" id="SHE98030.1"/>
    </source>
</evidence>
<evidence type="ECO:0000256" key="1">
    <source>
        <dbReference type="SAM" id="MobiDB-lite"/>
    </source>
</evidence>
<dbReference type="STRING" id="1121884.SAMN02745131_01516"/>
<proteinExistence type="predicted"/>
<reference evidence="2 3" key="1">
    <citation type="submission" date="2016-11" db="EMBL/GenBank/DDBJ databases">
        <authorList>
            <person name="Jaros S."/>
            <person name="Januszkiewicz K."/>
            <person name="Wedrychowicz H."/>
        </authorList>
    </citation>
    <scope>NUCLEOTIDE SEQUENCE [LARGE SCALE GENOMIC DNA]</scope>
    <source>
        <strain evidence="2 3">DSM 18119</strain>
    </source>
</reference>